<protein>
    <submittedName>
        <fullName evidence="2">Uncharacterized protein</fullName>
    </submittedName>
</protein>
<feature type="compositionally biased region" description="Basic and acidic residues" evidence="1">
    <location>
        <begin position="248"/>
        <end position="257"/>
    </location>
</feature>
<evidence type="ECO:0000256" key="1">
    <source>
        <dbReference type="SAM" id="MobiDB-lite"/>
    </source>
</evidence>
<dbReference type="RefSeq" id="WP_170094339.1">
    <property type="nucleotide sequence ID" value="NZ_WOYG01000001.1"/>
</dbReference>
<organism evidence="2 3">
    <name type="scientific">Halomicrobium mukohataei</name>
    <dbReference type="NCBI Taxonomy" id="57705"/>
    <lineage>
        <taxon>Archaea</taxon>
        <taxon>Methanobacteriati</taxon>
        <taxon>Methanobacteriota</taxon>
        <taxon>Stenosarchaea group</taxon>
        <taxon>Halobacteria</taxon>
        <taxon>Halobacteriales</taxon>
        <taxon>Haloarculaceae</taxon>
        <taxon>Halomicrobium</taxon>
    </lineage>
</organism>
<dbReference type="AlphaFoldDB" id="A0A847UHT9"/>
<dbReference type="Proteomes" id="UP000608662">
    <property type="component" value="Unassembled WGS sequence"/>
</dbReference>
<reference evidence="2" key="1">
    <citation type="submission" date="2019-12" db="EMBL/GenBank/DDBJ databases">
        <title>Whole-genome sequence of Halomicrobium mukohataei pws1.</title>
        <authorList>
            <person name="Verma D.K."/>
            <person name="Gopal K."/>
            <person name="Prasad E.S."/>
        </authorList>
    </citation>
    <scope>NUCLEOTIDE SEQUENCE</scope>
    <source>
        <strain evidence="2">Pws1</strain>
    </source>
</reference>
<proteinExistence type="predicted"/>
<name>A0A847UHT9_9EURY</name>
<gene>
    <name evidence="2" type="ORF">GOC74_12105</name>
</gene>
<sequence length="257" mass="29612">MSESERPHAFRPALVTLSNNVRERFDELLTGGLRDEDRVLTWLQEMTMRTLGRVDARVYWDFARQFRGTQGLLVAAMVRPCARQGKMRSLDEDVAEKLRERLLANYFQPAHVDAFRRLRHEATEYVSEAEDESEHDPTRQSYLAMRPAMSELDEWQERALASLLDGFESRSAILDWGDDLLLATHGELGREWTKRAYEEEPTVEVLTGAQPEHERARRLFAAHHVLPKFRAGVRALSGDAGEMPENGQHNDTEPPDW</sequence>
<feature type="region of interest" description="Disordered" evidence="1">
    <location>
        <begin position="238"/>
        <end position="257"/>
    </location>
</feature>
<evidence type="ECO:0000313" key="3">
    <source>
        <dbReference type="Proteomes" id="UP000608662"/>
    </source>
</evidence>
<comment type="caution">
    <text evidence="2">The sequence shown here is derived from an EMBL/GenBank/DDBJ whole genome shotgun (WGS) entry which is preliminary data.</text>
</comment>
<evidence type="ECO:0000313" key="2">
    <source>
        <dbReference type="EMBL" id="NLV10668.1"/>
    </source>
</evidence>
<dbReference type="EMBL" id="WOYG01000001">
    <property type="protein sequence ID" value="NLV10668.1"/>
    <property type="molecule type" value="Genomic_DNA"/>
</dbReference>
<dbReference type="OrthoDB" id="286382at2157"/>
<accession>A0A847UHT9</accession>